<protein>
    <recommendedName>
        <fullName evidence="3">AlpA family phage regulatory protein</fullName>
    </recommendedName>
</protein>
<comment type="caution">
    <text evidence="1">The sequence shown here is derived from an EMBL/GenBank/DDBJ whole genome shotgun (WGS) entry which is preliminary data.</text>
</comment>
<dbReference type="EMBL" id="VDMB01000003">
    <property type="protein sequence ID" value="TYT75678.1"/>
    <property type="molecule type" value="Genomic_DNA"/>
</dbReference>
<dbReference type="Proteomes" id="UP000321899">
    <property type="component" value="Unassembled WGS sequence"/>
</dbReference>
<evidence type="ECO:0000313" key="2">
    <source>
        <dbReference type="Proteomes" id="UP000321899"/>
    </source>
</evidence>
<keyword evidence="2" id="KW-1185">Reference proteome</keyword>
<evidence type="ECO:0000313" key="1">
    <source>
        <dbReference type="EMBL" id="TYT75678.1"/>
    </source>
</evidence>
<dbReference type="RefSeq" id="WP_139446692.1">
    <property type="nucleotide sequence ID" value="NZ_VDMB01000003.1"/>
</dbReference>
<dbReference type="OrthoDB" id="5424371at2"/>
<evidence type="ECO:0008006" key="3">
    <source>
        <dbReference type="Google" id="ProtNLM"/>
    </source>
</evidence>
<gene>
    <name evidence="1" type="ORF">FIM25_04365</name>
</gene>
<sequence length="64" mass="7252">MKTSPTALVGLKEICAYARMSAPRVKIAIQEYGFPARQIIGTEWQSDMQLVDEWRRERIGRGAA</sequence>
<proteinExistence type="predicted"/>
<organism evidence="1 2">
    <name type="scientific">Desulfobotulus mexicanus</name>
    <dbReference type="NCBI Taxonomy" id="2586642"/>
    <lineage>
        <taxon>Bacteria</taxon>
        <taxon>Pseudomonadati</taxon>
        <taxon>Thermodesulfobacteriota</taxon>
        <taxon>Desulfobacteria</taxon>
        <taxon>Desulfobacterales</taxon>
        <taxon>Desulfobacteraceae</taxon>
        <taxon>Desulfobotulus</taxon>
    </lineage>
</organism>
<reference evidence="1 2" key="1">
    <citation type="submission" date="2019-06" db="EMBL/GenBank/DDBJ databases">
        <title>Desulfobotulus mexicanus sp. nov., a novel sulfate-reducing bacterium isolated from the sediment of an alkaline crater lake in Mexico.</title>
        <authorList>
            <person name="Hirschler-Rea A."/>
        </authorList>
    </citation>
    <scope>NUCLEOTIDE SEQUENCE [LARGE SCALE GENOMIC DNA]</scope>
    <source>
        <strain evidence="1 2">PAR22N</strain>
    </source>
</reference>
<dbReference type="AlphaFoldDB" id="A0A5Q4VFC4"/>
<accession>A0A5Q4VFC4</accession>
<name>A0A5Q4VFC4_9BACT</name>